<keyword evidence="1" id="KW-0472">Membrane</keyword>
<keyword evidence="1" id="KW-1133">Transmembrane helix</keyword>
<comment type="caution">
    <text evidence="2">The sequence shown here is derived from an EMBL/GenBank/DDBJ whole genome shotgun (WGS) entry which is preliminary data.</text>
</comment>
<accession>A0ABW5AR82</accession>
<proteinExistence type="predicted"/>
<name>A0ABW5AR82_9BRAD</name>
<sequence length="49" mass="5206">MTHHHHDPGHAHPSPRLPPSLLRASLAARLGVVAAVAVAVWGLVLWAMT</sequence>
<feature type="transmembrane region" description="Helical" evidence="1">
    <location>
        <begin position="26"/>
        <end position="48"/>
    </location>
</feature>
<evidence type="ECO:0000313" key="2">
    <source>
        <dbReference type="EMBL" id="MFD2184760.1"/>
    </source>
</evidence>
<dbReference type="Proteomes" id="UP001597314">
    <property type="component" value="Unassembled WGS sequence"/>
</dbReference>
<evidence type="ECO:0000256" key="1">
    <source>
        <dbReference type="SAM" id="Phobius"/>
    </source>
</evidence>
<protein>
    <submittedName>
        <fullName evidence="2">Uncharacterized protein</fullName>
    </submittedName>
</protein>
<evidence type="ECO:0000313" key="3">
    <source>
        <dbReference type="Proteomes" id="UP001597314"/>
    </source>
</evidence>
<keyword evidence="1" id="KW-0812">Transmembrane</keyword>
<reference evidence="3" key="1">
    <citation type="journal article" date="2019" name="Int. J. Syst. Evol. Microbiol.">
        <title>The Global Catalogue of Microorganisms (GCM) 10K type strain sequencing project: providing services to taxonomists for standard genome sequencing and annotation.</title>
        <authorList>
            <consortium name="The Broad Institute Genomics Platform"/>
            <consortium name="The Broad Institute Genome Sequencing Center for Infectious Disease"/>
            <person name="Wu L."/>
            <person name="Ma J."/>
        </authorList>
    </citation>
    <scope>NUCLEOTIDE SEQUENCE [LARGE SCALE GENOMIC DNA]</scope>
    <source>
        <strain evidence="3">CGMCC 1.6774</strain>
    </source>
</reference>
<dbReference type="EMBL" id="JBHUIW010000034">
    <property type="protein sequence ID" value="MFD2184760.1"/>
    <property type="molecule type" value="Genomic_DNA"/>
</dbReference>
<organism evidence="2 3">
    <name type="scientific">Rhodoplanes azumiensis</name>
    <dbReference type="NCBI Taxonomy" id="1897628"/>
    <lineage>
        <taxon>Bacteria</taxon>
        <taxon>Pseudomonadati</taxon>
        <taxon>Pseudomonadota</taxon>
        <taxon>Alphaproteobacteria</taxon>
        <taxon>Hyphomicrobiales</taxon>
        <taxon>Nitrobacteraceae</taxon>
        <taxon>Rhodoplanes</taxon>
    </lineage>
</organism>
<dbReference type="RefSeq" id="WP_378479898.1">
    <property type="nucleotide sequence ID" value="NZ_JBHUIW010000034.1"/>
</dbReference>
<keyword evidence="3" id="KW-1185">Reference proteome</keyword>
<gene>
    <name evidence="2" type="ORF">ACFSOX_21620</name>
</gene>